<feature type="domain" description="Glycoside-hydrolase family GH114 TIM-barrel" evidence="1">
    <location>
        <begin position="14"/>
        <end position="226"/>
    </location>
</feature>
<sequence length="233" mass="25337">MSTSGRWQPKAGESFVIQYTGTVDLNRPAKVYNLDWENTTAAQVQQLHSRGVHVICYLSAGSSENWRRDDAKFPASVKGEALDGWPGENWLDVRRTATLMPIMAARMDVCKQKGFDAIDPDNTDGWSQQTGFAITKADQVTYQRALADAAHQRGLAIGLKNDVEQVSQMADIVDFAVNEQCHEYGECGAYSSFLASGKPVYNVEYAGGCPTGRPAGMSSYVAKLELGPGGTIC</sequence>
<organism evidence="2">
    <name type="scientific">bioreactor metagenome</name>
    <dbReference type="NCBI Taxonomy" id="1076179"/>
    <lineage>
        <taxon>unclassified sequences</taxon>
        <taxon>metagenomes</taxon>
        <taxon>ecological metagenomes</taxon>
    </lineage>
</organism>
<dbReference type="AlphaFoldDB" id="A0A645DVC3"/>
<accession>A0A645DVC3</accession>
<protein>
    <recommendedName>
        <fullName evidence="1">Glycoside-hydrolase family GH114 TIM-barrel domain-containing protein</fullName>
    </recommendedName>
</protein>
<name>A0A645DVC3_9ZZZZ</name>
<dbReference type="Pfam" id="PF03537">
    <property type="entry name" value="Glyco_hydro_114"/>
    <property type="match status" value="1"/>
</dbReference>
<gene>
    <name evidence="2" type="ORF">SDC9_140381</name>
</gene>
<evidence type="ECO:0000313" key="2">
    <source>
        <dbReference type="EMBL" id="MPM93245.1"/>
    </source>
</evidence>
<dbReference type="EMBL" id="VSSQ01040083">
    <property type="protein sequence ID" value="MPM93245.1"/>
    <property type="molecule type" value="Genomic_DNA"/>
</dbReference>
<dbReference type="InterPro" id="IPR017853">
    <property type="entry name" value="GH"/>
</dbReference>
<proteinExistence type="predicted"/>
<dbReference type="SUPFAM" id="SSF51445">
    <property type="entry name" value="(Trans)glycosidases"/>
    <property type="match status" value="1"/>
</dbReference>
<dbReference type="PANTHER" id="PTHR35273:SF2">
    <property type="entry name" value="ALPHA-GALACTOSIDASE"/>
    <property type="match status" value="1"/>
</dbReference>
<dbReference type="PANTHER" id="PTHR35273">
    <property type="entry name" value="ALPHA-1,4 POLYGALACTOSAMINIDASE, PUTATIVE (AFU_ORTHOLOGUE AFUA_3G07890)-RELATED"/>
    <property type="match status" value="1"/>
</dbReference>
<reference evidence="2" key="1">
    <citation type="submission" date="2019-08" db="EMBL/GenBank/DDBJ databases">
        <authorList>
            <person name="Kucharzyk K."/>
            <person name="Murdoch R.W."/>
            <person name="Higgins S."/>
            <person name="Loffler F."/>
        </authorList>
    </citation>
    <scope>NUCLEOTIDE SEQUENCE</scope>
</reference>
<dbReference type="InterPro" id="IPR013785">
    <property type="entry name" value="Aldolase_TIM"/>
</dbReference>
<dbReference type="Gene3D" id="3.20.20.70">
    <property type="entry name" value="Aldolase class I"/>
    <property type="match status" value="1"/>
</dbReference>
<comment type="caution">
    <text evidence="2">The sequence shown here is derived from an EMBL/GenBank/DDBJ whole genome shotgun (WGS) entry which is preliminary data.</text>
</comment>
<evidence type="ECO:0000259" key="1">
    <source>
        <dbReference type="Pfam" id="PF03537"/>
    </source>
</evidence>
<dbReference type="InterPro" id="IPR004352">
    <property type="entry name" value="GH114_TIM-barrel"/>
</dbReference>